<comment type="similarity">
    <text evidence="1">Belongs to the aldolase class II family.</text>
</comment>
<dbReference type="PANTHER" id="PTHR10672:SF3">
    <property type="entry name" value="PROTEIN HU-LI TAI SHAO"/>
    <property type="match status" value="1"/>
</dbReference>
<reference evidence="3 4" key="1">
    <citation type="submission" date="2015-11" db="EMBL/GenBank/DDBJ databases">
        <title>Expanding the genomic diversity of Burkholderia species for the development of highly accurate diagnostics.</title>
        <authorList>
            <person name="Sahl J."/>
            <person name="Keim P."/>
            <person name="Wagner D."/>
        </authorList>
    </citation>
    <scope>NUCLEOTIDE SEQUENCE [LARGE SCALE GENOMIC DNA]</scope>
    <source>
        <strain evidence="3 4">MSMB368WGS</strain>
    </source>
</reference>
<dbReference type="OrthoDB" id="8859181at2"/>
<organism evidence="3 4">
    <name type="scientific">Burkholderia pseudomultivorans</name>
    <dbReference type="NCBI Taxonomy" id="1207504"/>
    <lineage>
        <taxon>Bacteria</taxon>
        <taxon>Pseudomonadati</taxon>
        <taxon>Pseudomonadota</taxon>
        <taxon>Betaproteobacteria</taxon>
        <taxon>Burkholderiales</taxon>
        <taxon>Burkholderiaceae</taxon>
        <taxon>Burkholderia</taxon>
        <taxon>Burkholderia cepacia complex</taxon>
    </lineage>
</organism>
<proteinExistence type="inferred from homology"/>
<sequence>MLTATPPDLTHRAIRADLACAFRWTARLGMHESIANHFSAAVSDDNRQFLINPRGRHFSRVRASELLLVDADDADTIRRDNAPDPTAWALHSEIHKRHRHARCVLHVHAKYATVLSCLAQPALPPLDQNCMRFFERVAVDTGFDGMGLGDEACRVADALGDKPVLLMGQHGVIVVASSVAQAFDDLYYFERACETYVTALQTGQPLRIATEPVARKTMIQWRDDYAGFADQHLAELRAILDDESPSYAW</sequence>
<name>A0A132EDM8_9BURK</name>
<dbReference type="EMBL" id="LPJR01000052">
    <property type="protein sequence ID" value="KWF25065.1"/>
    <property type="molecule type" value="Genomic_DNA"/>
</dbReference>
<dbReference type="PANTHER" id="PTHR10672">
    <property type="entry name" value="ADDUCIN"/>
    <property type="match status" value="1"/>
</dbReference>
<dbReference type="GO" id="GO:0051015">
    <property type="term" value="F:actin filament binding"/>
    <property type="evidence" value="ECO:0007669"/>
    <property type="project" value="TreeGrafter"/>
</dbReference>
<feature type="domain" description="Class II aldolase/adducin N-terminal" evidence="2">
    <location>
        <begin position="16"/>
        <end position="197"/>
    </location>
</feature>
<dbReference type="RefSeq" id="WP_060244493.1">
    <property type="nucleotide sequence ID" value="NZ_LPJR01000052.1"/>
</dbReference>
<dbReference type="Pfam" id="PF00596">
    <property type="entry name" value="Aldolase_II"/>
    <property type="match status" value="1"/>
</dbReference>
<evidence type="ECO:0000259" key="2">
    <source>
        <dbReference type="SMART" id="SM01007"/>
    </source>
</evidence>
<dbReference type="SMART" id="SM01007">
    <property type="entry name" value="Aldolase_II"/>
    <property type="match status" value="1"/>
</dbReference>
<dbReference type="GO" id="GO:0005856">
    <property type="term" value="C:cytoskeleton"/>
    <property type="evidence" value="ECO:0007669"/>
    <property type="project" value="TreeGrafter"/>
</dbReference>
<dbReference type="InterPro" id="IPR001303">
    <property type="entry name" value="Aldolase_II/adducin_N"/>
</dbReference>
<dbReference type="NCBIfam" id="NF005689">
    <property type="entry name" value="PRK07490.1"/>
    <property type="match status" value="1"/>
</dbReference>
<dbReference type="InterPro" id="IPR051017">
    <property type="entry name" value="Aldolase-II_Adducin_sf"/>
</dbReference>
<evidence type="ECO:0000256" key="1">
    <source>
        <dbReference type="ARBA" id="ARBA00037961"/>
    </source>
</evidence>
<dbReference type="Gene3D" id="3.40.225.10">
    <property type="entry name" value="Class II aldolase/adducin N-terminal domain"/>
    <property type="match status" value="1"/>
</dbReference>
<dbReference type="InterPro" id="IPR036409">
    <property type="entry name" value="Aldolase_II/adducin_N_sf"/>
</dbReference>
<protein>
    <recommendedName>
        <fullName evidence="2">Class II aldolase/adducin N-terminal domain-containing protein</fullName>
    </recommendedName>
</protein>
<accession>A0A132EDM8</accession>
<dbReference type="Proteomes" id="UP000062912">
    <property type="component" value="Unassembled WGS sequence"/>
</dbReference>
<dbReference type="AlphaFoldDB" id="A0A132EDM8"/>
<evidence type="ECO:0000313" key="3">
    <source>
        <dbReference type="EMBL" id="KWF25065.1"/>
    </source>
</evidence>
<comment type="caution">
    <text evidence="3">The sequence shown here is derived from an EMBL/GenBank/DDBJ whole genome shotgun (WGS) entry which is preliminary data.</text>
</comment>
<evidence type="ECO:0000313" key="4">
    <source>
        <dbReference type="Proteomes" id="UP000062912"/>
    </source>
</evidence>
<gene>
    <name evidence="3" type="ORF">WT56_22520</name>
</gene>
<dbReference type="SUPFAM" id="SSF53639">
    <property type="entry name" value="AraD/HMP-PK domain-like"/>
    <property type="match status" value="1"/>
</dbReference>